<keyword evidence="1" id="KW-0808">Transferase</keyword>
<dbReference type="InterPro" id="IPR050680">
    <property type="entry name" value="YpeA/RimI_acetyltransf"/>
</dbReference>
<evidence type="ECO:0000313" key="5">
    <source>
        <dbReference type="EMBL" id="GFH55243.1"/>
    </source>
</evidence>
<feature type="domain" description="N-acetyltransferase" evidence="4">
    <location>
        <begin position="181"/>
        <end position="331"/>
    </location>
</feature>
<keyword evidence="3" id="KW-0732">Signal</keyword>
<reference evidence="5 6" key="1">
    <citation type="journal article" date="2021" name="Sci. Rep.">
        <title>The genome of the diatom Chaetoceros tenuissimus carries an ancient integrated fragment of an extant virus.</title>
        <authorList>
            <person name="Hongo Y."/>
            <person name="Kimura K."/>
            <person name="Takaki Y."/>
            <person name="Yoshida Y."/>
            <person name="Baba S."/>
            <person name="Kobayashi G."/>
            <person name="Nagasaki K."/>
            <person name="Hano T."/>
            <person name="Tomaru Y."/>
        </authorList>
    </citation>
    <scope>NUCLEOTIDE SEQUENCE [LARGE SCALE GENOMIC DNA]</scope>
    <source>
        <strain evidence="5 6">NIES-3715</strain>
    </source>
</reference>
<feature type="chain" id="PRO_5042200971" description="N-acetyltransferase domain-containing protein" evidence="3">
    <location>
        <begin position="22"/>
        <end position="351"/>
    </location>
</feature>
<dbReference type="Proteomes" id="UP001054902">
    <property type="component" value="Unassembled WGS sequence"/>
</dbReference>
<accession>A0AAD3D063</accession>
<comment type="caution">
    <text evidence="5">The sequence shown here is derived from an EMBL/GenBank/DDBJ whole genome shotgun (WGS) entry which is preliminary data.</text>
</comment>
<dbReference type="InterPro" id="IPR000182">
    <property type="entry name" value="GNAT_dom"/>
</dbReference>
<dbReference type="InterPro" id="IPR016181">
    <property type="entry name" value="Acyl_CoA_acyltransferase"/>
</dbReference>
<evidence type="ECO:0000259" key="4">
    <source>
        <dbReference type="PROSITE" id="PS51186"/>
    </source>
</evidence>
<gene>
    <name evidence="5" type="ORF">CTEN210_11719</name>
</gene>
<dbReference type="SUPFAM" id="SSF55729">
    <property type="entry name" value="Acyl-CoA N-acyltransferases (Nat)"/>
    <property type="match status" value="1"/>
</dbReference>
<evidence type="ECO:0000256" key="3">
    <source>
        <dbReference type="SAM" id="SignalP"/>
    </source>
</evidence>
<dbReference type="Pfam" id="PF00583">
    <property type="entry name" value="Acetyltransf_1"/>
    <property type="match status" value="1"/>
</dbReference>
<name>A0AAD3D063_9STRA</name>
<dbReference type="PROSITE" id="PS51186">
    <property type="entry name" value="GNAT"/>
    <property type="match status" value="1"/>
</dbReference>
<organism evidence="5 6">
    <name type="scientific">Chaetoceros tenuissimus</name>
    <dbReference type="NCBI Taxonomy" id="426638"/>
    <lineage>
        <taxon>Eukaryota</taxon>
        <taxon>Sar</taxon>
        <taxon>Stramenopiles</taxon>
        <taxon>Ochrophyta</taxon>
        <taxon>Bacillariophyta</taxon>
        <taxon>Coscinodiscophyceae</taxon>
        <taxon>Chaetocerotophycidae</taxon>
        <taxon>Chaetocerotales</taxon>
        <taxon>Chaetocerotaceae</taxon>
        <taxon>Chaetoceros</taxon>
    </lineage>
</organism>
<proteinExistence type="predicted"/>
<dbReference type="PANTHER" id="PTHR43420">
    <property type="entry name" value="ACETYLTRANSFERASE"/>
    <property type="match status" value="1"/>
</dbReference>
<sequence length="351" mass="39326">MIIRSRAFLLFLGLLVGAVRGFAPPSRNSYLLLPPSSTCTKANKKRIINSSLSLFFGDRPAPTSVIEEQDLIKETNQGIPLEVIWRLEEGQSLPYDFEYTPSSSDKPIQLRIKQLEKNQVSKAVSLCLKEYGSYPSSSSKAKSELDRQVQSIMDDFENYLFSFVVLLGLGQRVERREKSEAIISLPQDHNVVCLYQVEQDSLSYNNGKETMIGMAEVSLQPPDPARTSPPFVLPTYVKNTLSKLGIWRVTKPYISNVLVTNEFRGKGYSKILMATCEGLAKSWGYKECYLHVDADPKSGGPAQNLYKSIGYSPVIDETYNKDFAWLGIDVANRGLYIVDGVALLFLKKSLH</sequence>
<dbReference type="AlphaFoldDB" id="A0AAD3D063"/>
<evidence type="ECO:0000256" key="1">
    <source>
        <dbReference type="ARBA" id="ARBA00022679"/>
    </source>
</evidence>
<protein>
    <recommendedName>
        <fullName evidence="4">N-acetyltransferase domain-containing protein</fullName>
    </recommendedName>
</protein>
<evidence type="ECO:0000313" key="6">
    <source>
        <dbReference type="Proteomes" id="UP001054902"/>
    </source>
</evidence>
<evidence type="ECO:0000256" key="2">
    <source>
        <dbReference type="ARBA" id="ARBA00023315"/>
    </source>
</evidence>
<dbReference type="EMBL" id="BLLK01000047">
    <property type="protein sequence ID" value="GFH55243.1"/>
    <property type="molecule type" value="Genomic_DNA"/>
</dbReference>
<dbReference type="CDD" id="cd04301">
    <property type="entry name" value="NAT_SF"/>
    <property type="match status" value="1"/>
</dbReference>
<keyword evidence="2" id="KW-0012">Acyltransferase</keyword>
<dbReference type="GO" id="GO:0016747">
    <property type="term" value="F:acyltransferase activity, transferring groups other than amino-acyl groups"/>
    <property type="evidence" value="ECO:0007669"/>
    <property type="project" value="InterPro"/>
</dbReference>
<feature type="signal peptide" evidence="3">
    <location>
        <begin position="1"/>
        <end position="21"/>
    </location>
</feature>
<dbReference type="Gene3D" id="3.40.630.30">
    <property type="match status" value="1"/>
</dbReference>
<keyword evidence="6" id="KW-1185">Reference proteome</keyword>
<dbReference type="PANTHER" id="PTHR43420:SF47">
    <property type="entry name" value="N-ACETYLTRANSFERASE DOMAIN-CONTAINING PROTEIN"/>
    <property type="match status" value="1"/>
</dbReference>